<gene>
    <name evidence="1" type="ORF">QYS49_03075</name>
</gene>
<keyword evidence="2" id="KW-1185">Reference proteome</keyword>
<organism evidence="1 2">
    <name type="scientific">Marivirga salinarum</name>
    <dbReference type="NCBI Taxonomy" id="3059078"/>
    <lineage>
        <taxon>Bacteria</taxon>
        <taxon>Pseudomonadati</taxon>
        <taxon>Bacteroidota</taxon>
        <taxon>Cytophagia</taxon>
        <taxon>Cytophagales</taxon>
        <taxon>Marivirgaceae</taxon>
        <taxon>Marivirga</taxon>
    </lineage>
</organism>
<proteinExistence type="predicted"/>
<evidence type="ECO:0008006" key="3">
    <source>
        <dbReference type="Google" id="ProtNLM"/>
    </source>
</evidence>
<name>A0AA49GDX7_9BACT</name>
<evidence type="ECO:0000313" key="1">
    <source>
        <dbReference type="EMBL" id="WKK76355.1"/>
    </source>
</evidence>
<sequence length="191" mass="22515">MSSHHIIRDEQEPPVLVFQLNDNWPQLSEILGWSPNLLIMPELKDIFELKQTKIDGYLIEENREVNIGEKDLVYNNSQILESLLNWISKKKYTALNIFCDDNFMMELFQQLKTLPTSIPFIFFTEKGKYILKPNANFKKWYPENFQIEIVNDDIKIIENLKREQDGYRVDKAGFVCIEVKGNLVLIKEKSV</sequence>
<dbReference type="Proteomes" id="UP001230496">
    <property type="component" value="Chromosome"/>
</dbReference>
<dbReference type="KEGG" id="msaa:QYS49_03075"/>
<dbReference type="RefSeq" id="WP_308350517.1">
    <property type="nucleotide sequence ID" value="NZ_CP129971.1"/>
</dbReference>
<dbReference type="AlphaFoldDB" id="A0AA49GDX7"/>
<evidence type="ECO:0000313" key="2">
    <source>
        <dbReference type="Proteomes" id="UP001230496"/>
    </source>
</evidence>
<accession>A0AA49GDX7</accession>
<dbReference type="EMBL" id="CP129971">
    <property type="protein sequence ID" value="WKK76355.1"/>
    <property type="molecule type" value="Genomic_DNA"/>
</dbReference>
<reference evidence="1 2" key="1">
    <citation type="submission" date="2023-08" db="EMBL/GenBank/DDBJ databases">
        <title>Comparative genomics and taxonomic characterization of three novel marine species of genus Marivirga.</title>
        <authorList>
            <person name="Muhammad N."/>
            <person name="Kim S.-G."/>
        </authorList>
    </citation>
    <scope>NUCLEOTIDE SEQUENCE [LARGE SCALE GENOMIC DNA]</scope>
    <source>
        <strain evidence="1 2">BDSF4-3</strain>
    </source>
</reference>
<protein>
    <recommendedName>
        <fullName evidence="3">Thiamine pyrophosphokinase</fullName>
    </recommendedName>
</protein>